<dbReference type="AlphaFoldDB" id="A0AAV6FK29"/>
<evidence type="ECO:0000256" key="2">
    <source>
        <dbReference type="ARBA" id="ARBA00022525"/>
    </source>
</evidence>
<dbReference type="Gene3D" id="1.10.225.10">
    <property type="entry name" value="Saposin-like"/>
    <property type="match status" value="2"/>
</dbReference>
<dbReference type="InterPro" id="IPR007856">
    <property type="entry name" value="SapB_1"/>
</dbReference>
<comment type="caution">
    <text evidence="10">The sequence shown here is derived from an EMBL/GenBank/DDBJ whole genome shotgun (WGS) entry which is preliminary data.</text>
</comment>
<keyword evidence="7" id="KW-0812">Transmembrane</keyword>
<feature type="transmembrane region" description="Helical" evidence="7">
    <location>
        <begin position="6"/>
        <end position="27"/>
    </location>
</feature>
<evidence type="ECO:0000256" key="7">
    <source>
        <dbReference type="SAM" id="Phobius"/>
    </source>
</evidence>
<keyword evidence="11" id="KW-1185">Reference proteome</keyword>
<dbReference type="EMBL" id="JADWDJ010000024">
    <property type="protein sequence ID" value="KAG5260771.1"/>
    <property type="molecule type" value="Genomic_DNA"/>
</dbReference>
<protein>
    <recommendedName>
        <fullName evidence="12">Prosaposin</fullName>
    </recommendedName>
</protein>
<keyword evidence="7" id="KW-1133">Transmembrane helix</keyword>
<dbReference type="GO" id="GO:0006665">
    <property type="term" value="P:sphingolipid metabolic process"/>
    <property type="evidence" value="ECO:0007669"/>
    <property type="project" value="InterPro"/>
</dbReference>
<accession>A0AAV6FK29</accession>
<dbReference type="Pfam" id="PF05184">
    <property type="entry name" value="SapB_1"/>
    <property type="match status" value="1"/>
</dbReference>
<evidence type="ECO:0000256" key="1">
    <source>
        <dbReference type="ARBA" id="ARBA00004613"/>
    </source>
</evidence>
<evidence type="ECO:0000259" key="9">
    <source>
        <dbReference type="PROSITE" id="PS51110"/>
    </source>
</evidence>
<feature type="domain" description="Saposin A-type" evidence="9">
    <location>
        <begin position="320"/>
        <end position="355"/>
    </location>
</feature>
<evidence type="ECO:0000256" key="3">
    <source>
        <dbReference type="ARBA" id="ARBA00022729"/>
    </source>
</evidence>
<dbReference type="InterPro" id="IPR003119">
    <property type="entry name" value="SAP_A"/>
</dbReference>
<name>A0AAV6FK29_9TELE</name>
<dbReference type="GO" id="GO:0016020">
    <property type="term" value="C:membrane"/>
    <property type="evidence" value="ECO:0007669"/>
    <property type="project" value="GOC"/>
</dbReference>
<comment type="subcellular location">
    <subcellularLocation>
        <location evidence="1">Secreted</location>
    </subcellularLocation>
</comment>
<feature type="domain" description="Saposin B-type" evidence="8">
    <location>
        <begin position="124"/>
        <end position="209"/>
    </location>
</feature>
<dbReference type="PANTHER" id="PTHR11480">
    <property type="entry name" value="SAPOSIN-RELATED"/>
    <property type="match status" value="1"/>
</dbReference>
<keyword evidence="6" id="KW-0325">Glycoprotein</keyword>
<feature type="domain" description="Saposin B-type" evidence="8">
    <location>
        <begin position="233"/>
        <end position="314"/>
    </location>
</feature>
<dbReference type="SMART" id="SM00741">
    <property type="entry name" value="SapB"/>
    <property type="match status" value="2"/>
</dbReference>
<dbReference type="GO" id="GO:0005576">
    <property type="term" value="C:extracellular region"/>
    <property type="evidence" value="ECO:0007669"/>
    <property type="project" value="UniProtKB-SubCell"/>
</dbReference>
<keyword evidence="4" id="KW-0677">Repeat</keyword>
<dbReference type="InterPro" id="IPR051428">
    <property type="entry name" value="Sphingo_Act-Surfact_Prot"/>
</dbReference>
<dbReference type="InterPro" id="IPR008139">
    <property type="entry name" value="SaposinB_dom"/>
</dbReference>
<keyword evidence="5" id="KW-1015">Disulfide bond</keyword>
<sequence>MQCYIWLDLVLPVNIGVNLCFCVAYIAYSDCICIHTLSALLGVVSHCVVIPVLMCECYSPFLQYKNCSQIGKGSFAPPAASRQTKDMTTFFKLLIFICLQNGVTARVMNAENLKAAPEQLPTVTIDTCKTCTEMFELLKDLMSDPGVQGMVKHDLGLMCEALRKGFGPASEKICKDMVDKNLPLAFSIFDSVLKPGVLCSALGLCVVEVENELQGLMAKLQTALKSPALGVKSDLQCKFCVYLIELLEGLLPKEKTEEAIAHMLDQVCHLVPAAYRDQCVAFIELYSKKLIELLLNKSSPHTICTLTHLCKGMETAITGAHMSGYGCAMSSYRCQNLLTAMECGAVEYCQKYAWL</sequence>
<dbReference type="GO" id="GO:0005764">
    <property type="term" value="C:lysosome"/>
    <property type="evidence" value="ECO:0007669"/>
    <property type="project" value="InterPro"/>
</dbReference>
<dbReference type="Proteomes" id="UP000823561">
    <property type="component" value="Chromosome 24"/>
</dbReference>
<dbReference type="InterPro" id="IPR011001">
    <property type="entry name" value="Saposin-like"/>
</dbReference>
<dbReference type="Pfam" id="PF03489">
    <property type="entry name" value="SapB_2"/>
    <property type="match status" value="2"/>
</dbReference>
<evidence type="ECO:0000313" key="11">
    <source>
        <dbReference type="Proteomes" id="UP000823561"/>
    </source>
</evidence>
<reference evidence="10" key="1">
    <citation type="submission" date="2020-10" db="EMBL/GenBank/DDBJ databases">
        <title>Chromosome-scale genome assembly of the Allis shad, Alosa alosa.</title>
        <authorList>
            <person name="Margot Z."/>
            <person name="Christophe K."/>
            <person name="Cabau C."/>
            <person name="Louis A."/>
            <person name="Berthelot C."/>
            <person name="Parey E."/>
            <person name="Roest Crollius H."/>
            <person name="Montfort J."/>
            <person name="Robinson-Rechavi M."/>
            <person name="Bucao C."/>
            <person name="Bouchez O."/>
            <person name="Gislard M."/>
            <person name="Lluch J."/>
            <person name="Milhes M."/>
            <person name="Lampietro C."/>
            <person name="Lopez Roques C."/>
            <person name="Donnadieu C."/>
            <person name="Braasch I."/>
            <person name="Desvignes T."/>
            <person name="Postlethwait J."/>
            <person name="Bobe J."/>
            <person name="Guiguen Y."/>
        </authorList>
    </citation>
    <scope>NUCLEOTIDE SEQUENCE</scope>
    <source>
        <strain evidence="10">M-15738</strain>
        <tissue evidence="10">Blood</tissue>
    </source>
</reference>
<dbReference type="PRINTS" id="PR01797">
    <property type="entry name" value="SAPOSIN"/>
</dbReference>
<evidence type="ECO:0000313" key="10">
    <source>
        <dbReference type="EMBL" id="KAG5260771.1"/>
    </source>
</evidence>
<feature type="transmembrane region" description="Helical" evidence="7">
    <location>
        <begin position="34"/>
        <end position="54"/>
    </location>
</feature>
<dbReference type="SMART" id="SM00162">
    <property type="entry name" value="SAPA"/>
    <property type="match status" value="1"/>
</dbReference>
<evidence type="ECO:0000259" key="8">
    <source>
        <dbReference type="PROSITE" id="PS50015"/>
    </source>
</evidence>
<dbReference type="PANTHER" id="PTHR11480:SF99">
    <property type="entry name" value="SURFACTANT PROTEIN BB"/>
    <property type="match status" value="1"/>
</dbReference>
<keyword evidence="7" id="KW-0472">Membrane</keyword>
<dbReference type="SUPFAM" id="SSF47862">
    <property type="entry name" value="Saposin"/>
    <property type="match status" value="2"/>
</dbReference>
<organism evidence="10 11">
    <name type="scientific">Alosa alosa</name>
    <name type="common">allis shad</name>
    <dbReference type="NCBI Taxonomy" id="278164"/>
    <lineage>
        <taxon>Eukaryota</taxon>
        <taxon>Metazoa</taxon>
        <taxon>Chordata</taxon>
        <taxon>Craniata</taxon>
        <taxon>Vertebrata</taxon>
        <taxon>Euteleostomi</taxon>
        <taxon>Actinopterygii</taxon>
        <taxon>Neopterygii</taxon>
        <taxon>Teleostei</taxon>
        <taxon>Clupei</taxon>
        <taxon>Clupeiformes</taxon>
        <taxon>Clupeoidei</taxon>
        <taxon>Clupeidae</taxon>
        <taxon>Alosa</taxon>
    </lineage>
</organism>
<dbReference type="InterPro" id="IPR008373">
    <property type="entry name" value="Saposin"/>
</dbReference>
<proteinExistence type="predicted"/>
<dbReference type="PROSITE" id="PS51110">
    <property type="entry name" value="SAP_A"/>
    <property type="match status" value="1"/>
</dbReference>
<keyword evidence="3" id="KW-0732">Signal</keyword>
<evidence type="ECO:0000256" key="5">
    <source>
        <dbReference type="ARBA" id="ARBA00023157"/>
    </source>
</evidence>
<gene>
    <name evidence="10" type="ORF">AALO_G00296430</name>
</gene>
<keyword evidence="2" id="KW-0964">Secreted</keyword>
<evidence type="ECO:0000256" key="4">
    <source>
        <dbReference type="ARBA" id="ARBA00022737"/>
    </source>
</evidence>
<evidence type="ECO:0000256" key="6">
    <source>
        <dbReference type="ARBA" id="ARBA00023180"/>
    </source>
</evidence>
<dbReference type="Pfam" id="PF02199">
    <property type="entry name" value="SapA"/>
    <property type="match status" value="1"/>
</dbReference>
<dbReference type="PROSITE" id="PS50015">
    <property type="entry name" value="SAP_B"/>
    <property type="match status" value="2"/>
</dbReference>
<evidence type="ECO:0008006" key="12">
    <source>
        <dbReference type="Google" id="ProtNLM"/>
    </source>
</evidence>
<dbReference type="InterPro" id="IPR008138">
    <property type="entry name" value="SapB_2"/>
</dbReference>